<dbReference type="InterPro" id="IPR051396">
    <property type="entry name" value="Bact_Antivir_Def_Nuclease"/>
</dbReference>
<dbReference type="SUPFAM" id="SSF52540">
    <property type="entry name" value="P-loop containing nucleoside triphosphate hydrolases"/>
    <property type="match status" value="1"/>
</dbReference>
<dbReference type="Proteomes" id="UP000461768">
    <property type="component" value="Unassembled WGS sequence"/>
</dbReference>
<evidence type="ECO:0000313" key="3">
    <source>
        <dbReference type="Proteomes" id="UP000461768"/>
    </source>
</evidence>
<gene>
    <name evidence="2" type="ORF">F7O84_13835</name>
</gene>
<dbReference type="RefSeq" id="WP_151146314.1">
    <property type="nucleotide sequence ID" value="NZ_WAGX01000005.1"/>
</dbReference>
<dbReference type="PANTHER" id="PTHR43581">
    <property type="entry name" value="ATP/GTP PHOSPHATASE"/>
    <property type="match status" value="1"/>
</dbReference>
<name>A0A7V7UC64_9FIRM</name>
<dbReference type="Pfam" id="PF13175">
    <property type="entry name" value="AAA_15"/>
    <property type="match status" value="1"/>
</dbReference>
<dbReference type="OrthoDB" id="1093370at2"/>
<dbReference type="Gene3D" id="3.40.50.300">
    <property type="entry name" value="P-loop containing nucleotide triphosphate hydrolases"/>
    <property type="match status" value="1"/>
</dbReference>
<organism evidence="2 3">
    <name type="scientific">Candidatus Galacturonatibacter soehngenii</name>
    <dbReference type="NCBI Taxonomy" id="2307010"/>
    <lineage>
        <taxon>Bacteria</taxon>
        <taxon>Bacillati</taxon>
        <taxon>Bacillota</taxon>
        <taxon>Clostridia</taxon>
        <taxon>Lachnospirales</taxon>
        <taxon>Lachnospiraceae</taxon>
        <taxon>Candidatus Galacturonatibacter</taxon>
    </lineage>
</organism>
<dbReference type="EMBL" id="WAGX01000005">
    <property type="protein sequence ID" value="KAB1438605.1"/>
    <property type="molecule type" value="Genomic_DNA"/>
</dbReference>
<dbReference type="InterPro" id="IPR041685">
    <property type="entry name" value="AAA_GajA/Old/RecF-like"/>
</dbReference>
<feature type="domain" description="Endonuclease GajA/Old nuclease/RecF-like AAA" evidence="1">
    <location>
        <begin position="1"/>
        <end position="341"/>
    </location>
</feature>
<accession>A0A7V7UC64</accession>
<dbReference type="InterPro" id="IPR027417">
    <property type="entry name" value="P-loop_NTPase"/>
</dbReference>
<keyword evidence="3" id="KW-1185">Reference proteome</keyword>
<protein>
    <submittedName>
        <fullName evidence="2">AAA family ATPase</fullName>
    </submittedName>
</protein>
<sequence length="624" mass="73277">MKIAAISIENFKSIKKLTISEIDNAMILVGKNNTGKTVVLDALLALFDSYEIKERHFFSKNQNIEIAVTLSLDEDDLTHLNEKGAVSRYKRYDIWEKDFMSKLPSYSKEEGLIKFTCIINRDGKRRYFDGFKKDNKYILEVLPKIHYLNSRRDLSNIQADIFSFQGNKALESLRYDKCMFDGKKPCSRCFECVGMMQKKKTDELTITETARLLEYKLFTTNIEEFESRINYYFHKNNGEAQNIKYVMNFDFDRLLSMDTLIDNKERGTIGTIDNLGAGTRSIYIFSMLEAYIERDNSVNSIILIEEPEIYLHPQLQKVASEILFRLSKKNQVIFSTHSPNMLFNFSTRQIKQVIADEDYNTTIKEDVDIDIILDDLGYTANDLMNVSFVFIVEGKQDGNRLPMLLEKYYSEIYDEKGMLKRISIIPTNSCTNIKTYANLKYINKLYLKDQFLMIRDSDGKNPKHLVRQLCSYYSERAKQDVGNVPKVEPRNVLVLKYYSFENYFLDPSVMCKIGVIKSEEEFYNILYDKYRSYLYKLPSMKRMIKITGTRIKSKEDLKKNMEFLRIYVRGHNLFDIFYGKYKGDAQTQILKKYIDVAPKENFSNILDAIDRFVYFESRKKETLD</sequence>
<proteinExistence type="predicted"/>
<dbReference type="AlphaFoldDB" id="A0A7V7UC64"/>
<evidence type="ECO:0000259" key="1">
    <source>
        <dbReference type="Pfam" id="PF13175"/>
    </source>
</evidence>
<comment type="caution">
    <text evidence="2">The sequence shown here is derived from an EMBL/GenBank/DDBJ whole genome shotgun (WGS) entry which is preliminary data.</text>
</comment>
<dbReference type="PANTHER" id="PTHR43581:SF4">
    <property type="entry name" value="ATP_GTP PHOSPHATASE"/>
    <property type="match status" value="1"/>
</dbReference>
<reference evidence="2 3" key="1">
    <citation type="submission" date="2019-09" db="EMBL/GenBank/DDBJ databases">
        <authorList>
            <person name="Valk L.C."/>
        </authorList>
    </citation>
    <scope>NUCLEOTIDE SEQUENCE [LARGE SCALE GENOMIC DNA]</scope>
    <source>
        <strain evidence="2">GalUA</strain>
    </source>
</reference>
<evidence type="ECO:0000313" key="2">
    <source>
        <dbReference type="EMBL" id="KAB1438605.1"/>
    </source>
</evidence>
<reference evidence="2 3" key="2">
    <citation type="submission" date="2020-02" db="EMBL/GenBank/DDBJ databases">
        <title>Candidatus Galacturonibacter soehngenii shows hetero-acetogenic catabolism of galacturonic acid but lacks a canonical carbon monoxide dehydrogenase/acetyl-CoA synthase complex.</title>
        <authorList>
            <person name="Diender M."/>
            <person name="Stouten G.R."/>
            <person name="Petersen J.F."/>
            <person name="Nielsen P.H."/>
            <person name="Dueholm M.S."/>
            <person name="Pronk J.T."/>
            <person name="Van Loosdrecht M.C.M."/>
        </authorList>
    </citation>
    <scope>NUCLEOTIDE SEQUENCE [LARGE SCALE GENOMIC DNA]</scope>
    <source>
        <strain evidence="2">GalUA</strain>
    </source>
</reference>